<name>A0A2A9NQB9_9AGAR</name>
<dbReference type="STRING" id="703135.A0A2A9NQB9"/>
<dbReference type="AlphaFoldDB" id="A0A2A9NQB9"/>
<dbReference type="InterPro" id="IPR036526">
    <property type="entry name" value="C-N_Hydrolase_sf"/>
</dbReference>
<accession>A0A2A9NQB9</accession>
<evidence type="ECO:0000313" key="3">
    <source>
        <dbReference type="Proteomes" id="UP000242287"/>
    </source>
</evidence>
<dbReference type="PANTHER" id="PTHR11750:SF26">
    <property type="entry name" value="PROTEIN N-TERMINAL AMIDASE"/>
    <property type="match status" value="1"/>
</dbReference>
<feature type="domain" description="CN hydrolase" evidence="1">
    <location>
        <begin position="25"/>
        <end position="120"/>
    </location>
</feature>
<dbReference type="InterPro" id="IPR039703">
    <property type="entry name" value="Nta1"/>
</dbReference>
<dbReference type="InterPro" id="IPR003010">
    <property type="entry name" value="C-N_Hydrolase"/>
</dbReference>
<dbReference type="GO" id="GO:0008418">
    <property type="term" value="F:protein-N-terminal asparagine amidohydrolase activity"/>
    <property type="evidence" value="ECO:0007669"/>
    <property type="project" value="InterPro"/>
</dbReference>
<evidence type="ECO:0000313" key="2">
    <source>
        <dbReference type="EMBL" id="PFH49956.1"/>
    </source>
</evidence>
<dbReference type="GO" id="GO:0070773">
    <property type="term" value="F:protein-N-terminal glutamine amidohydrolase activity"/>
    <property type="evidence" value="ECO:0007669"/>
    <property type="project" value="InterPro"/>
</dbReference>
<dbReference type="GO" id="GO:0030163">
    <property type="term" value="P:protein catabolic process"/>
    <property type="evidence" value="ECO:0007669"/>
    <property type="project" value="TreeGrafter"/>
</dbReference>
<dbReference type="Proteomes" id="UP000242287">
    <property type="component" value="Unassembled WGS sequence"/>
</dbReference>
<dbReference type="SUPFAM" id="SSF56317">
    <property type="entry name" value="Carbon-nitrogen hydrolase"/>
    <property type="match status" value="1"/>
</dbReference>
<protein>
    <recommendedName>
        <fullName evidence="1">CN hydrolase domain-containing protein</fullName>
    </recommendedName>
</protein>
<dbReference type="OrthoDB" id="201515at2759"/>
<keyword evidence="3" id="KW-1185">Reference proteome</keyword>
<proteinExistence type="predicted"/>
<sequence length="124" mass="14038">MAFCSSVLIGDVLPIHNNEKGYVFKNSEEIRPYLEKPQSGPTSQFCAELARQLKCYVLAGYPEVLPDHELKEFSKQANDRERPHIVGANSAIFYGPDGEWVGGYRKTNLFETDLSWAKQGAYTY</sequence>
<evidence type="ECO:0000259" key="1">
    <source>
        <dbReference type="Pfam" id="PF00795"/>
    </source>
</evidence>
<dbReference type="PANTHER" id="PTHR11750">
    <property type="entry name" value="PROTEIN N-TERMINAL AMIDASE"/>
    <property type="match status" value="1"/>
</dbReference>
<gene>
    <name evidence="2" type="ORF">AMATHDRAFT_48295</name>
</gene>
<reference evidence="2 3" key="1">
    <citation type="submission" date="2014-02" db="EMBL/GenBank/DDBJ databases">
        <title>Transposable element dynamics among asymbiotic and ectomycorrhizal Amanita fungi.</title>
        <authorList>
            <consortium name="DOE Joint Genome Institute"/>
            <person name="Hess J."/>
            <person name="Skrede I."/>
            <person name="Wolfe B."/>
            <person name="LaButti K."/>
            <person name="Ohm R.A."/>
            <person name="Grigoriev I.V."/>
            <person name="Pringle A."/>
        </authorList>
    </citation>
    <scope>NUCLEOTIDE SEQUENCE [LARGE SCALE GENOMIC DNA]</scope>
    <source>
        <strain evidence="2 3">SKay4041</strain>
    </source>
</reference>
<dbReference type="Gene3D" id="3.60.110.10">
    <property type="entry name" value="Carbon-nitrogen hydrolase"/>
    <property type="match status" value="1"/>
</dbReference>
<organism evidence="2 3">
    <name type="scientific">Amanita thiersii Skay4041</name>
    <dbReference type="NCBI Taxonomy" id="703135"/>
    <lineage>
        <taxon>Eukaryota</taxon>
        <taxon>Fungi</taxon>
        <taxon>Dikarya</taxon>
        <taxon>Basidiomycota</taxon>
        <taxon>Agaricomycotina</taxon>
        <taxon>Agaricomycetes</taxon>
        <taxon>Agaricomycetidae</taxon>
        <taxon>Agaricales</taxon>
        <taxon>Pluteineae</taxon>
        <taxon>Amanitaceae</taxon>
        <taxon>Amanita</taxon>
    </lineage>
</organism>
<dbReference type="Pfam" id="PF00795">
    <property type="entry name" value="CN_hydrolase"/>
    <property type="match status" value="1"/>
</dbReference>
<dbReference type="EMBL" id="KZ302015">
    <property type="protein sequence ID" value="PFH49956.1"/>
    <property type="molecule type" value="Genomic_DNA"/>
</dbReference>